<comment type="caution">
    <text evidence="1">The sequence shown here is derived from an EMBL/GenBank/DDBJ whole genome shotgun (WGS) entry which is preliminary data.</text>
</comment>
<dbReference type="Proteomes" id="UP001054945">
    <property type="component" value="Unassembled WGS sequence"/>
</dbReference>
<sequence length="99" mass="11955">MRYFLRFEIFIDLEVVLNKVRPQLLTDLASEAEIPKYISFKSPKDQVCFAKIFMEGGFEDIDSRKGFQKLFLSRAVRFLFVSCLRVRYMWVCEIYWLKH</sequence>
<accession>A0AAV4XBV3</accession>
<keyword evidence="2" id="KW-1185">Reference proteome</keyword>
<evidence type="ECO:0000313" key="2">
    <source>
        <dbReference type="Proteomes" id="UP001054945"/>
    </source>
</evidence>
<organism evidence="1 2">
    <name type="scientific">Caerostris extrusa</name>
    <name type="common">Bark spider</name>
    <name type="synonym">Caerostris bankana</name>
    <dbReference type="NCBI Taxonomy" id="172846"/>
    <lineage>
        <taxon>Eukaryota</taxon>
        <taxon>Metazoa</taxon>
        <taxon>Ecdysozoa</taxon>
        <taxon>Arthropoda</taxon>
        <taxon>Chelicerata</taxon>
        <taxon>Arachnida</taxon>
        <taxon>Araneae</taxon>
        <taxon>Araneomorphae</taxon>
        <taxon>Entelegynae</taxon>
        <taxon>Araneoidea</taxon>
        <taxon>Araneidae</taxon>
        <taxon>Caerostris</taxon>
    </lineage>
</organism>
<reference evidence="1 2" key="1">
    <citation type="submission" date="2021-06" db="EMBL/GenBank/DDBJ databases">
        <title>Caerostris extrusa draft genome.</title>
        <authorList>
            <person name="Kono N."/>
            <person name="Arakawa K."/>
        </authorList>
    </citation>
    <scope>NUCLEOTIDE SEQUENCE [LARGE SCALE GENOMIC DNA]</scope>
</reference>
<evidence type="ECO:0000313" key="1">
    <source>
        <dbReference type="EMBL" id="GIY92158.1"/>
    </source>
</evidence>
<dbReference type="AlphaFoldDB" id="A0AAV4XBV3"/>
<proteinExistence type="predicted"/>
<dbReference type="EMBL" id="BPLR01000106">
    <property type="protein sequence ID" value="GIY92158.1"/>
    <property type="molecule type" value="Genomic_DNA"/>
</dbReference>
<protein>
    <submittedName>
        <fullName evidence="1">Uncharacterized protein</fullName>
    </submittedName>
</protein>
<name>A0AAV4XBV3_CAEEX</name>
<gene>
    <name evidence="1" type="ORF">CEXT_144461</name>
</gene>